<evidence type="ECO:0000313" key="2">
    <source>
        <dbReference type="Proteomes" id="UP000235392"/>
    </source>
</evidence>
<comment type="caution">
    <text evidence="1">The sequence shown here is derived from an EMBL/GenBank/DDBJ whole genome shotgun (WGS) entry which is preliminary data.</text>
</comment>
<dbReference type="EMBL" id="PGCI01000124">
    <property type="protein sequence ID" value="PLW38721.1"/>
    <property type="molecule type" value="Genomic_DNA"/>
</dbReference>
<gene>
    <name evidence="1" type="ORF">PCASD_11523</name>
</gene>
<proteinExistence type="predicted"/>
<name>A0A2N5ULU3_9BASI</name>
<protein>
    <submittedName>
        <fullName evidence="1">Uncharacterized protein</fullName>
    </submittedName>
</protein>
<dbReference type="Proteomes" id="UP000235392">
    <property type="component" value="Unassembled WGS sequence"/>
</dbReference>
<reference evidence="1 2" key="1">
    <citation type="submission" date="2017-11" db="EMBL/GenBank/DDBJ databases">
        <title>De novo assembly and phasing of dikaryotic genomes from two isolates of Puccinia coronata f. sp. avenae, the causal agent of oat crown rust.</title>
        <authorList>
            <person name="Miller M.E."/>
            <person name="Zhang Y."/>
            <person name="Omidvar V."/>
            <person name="Sperschneider J."/>
            <person name="Schwessinger B."/>
            <person name="Raley C."/>
            <person name="Palmer J.M."/>
            <person name="Garnica D."/>
            <person name="Upadhyaya N."/>
            <person name="Rathjen J."/>
            <person name="Taylor J.M."/>
            <person name="Park R.F."/>
            <person name="Dodds P.N."/>
            <person name="Hirsch C.D."/>
            <person name="Kianian S.F."/>
            <person name="Figueroa M."/>
        </authorList>
    </citation>
    <scope>NUCLEOTIDE SEQUENCE [LARGE SCALE GENOMIC DNA]</scope>
    <source>
        <strain evidence="1">12SD80</strain>
    </source>
</reference>
<accession>A0A2N5ULU3</accession>
<sequence length="100" mass="11110">MRGLVSPYSQSNKCRLPGPMVKAPAYEEQSSRRHPRARAVNRVHGKLRLAGDSRFESWGGRQSFAPDARNNSIPPVGCERFFLFSSALAPNVTVKKPRGD</sequence>
<evidence type="ECO:0000313" key="1">
    <source>
        <dbReference type="EMBL" id="PLW38721.1"/>
    </source>
</evidence>
<organism evidence="1 2">
    <name type="scientific">Puccinia coronata f. sp. avenae</name>
    <dbReference type="NCBI Taxonomy" id="200324"/>
    <lineage>
        <taxon>Eukaryota</taxon>
        <taxon>Fungi</taxon>
        <taxon>Dikarya</taxon>
        <taxon>Basidiomycota</taxon>
        <taxon>Pucciniomycotina</taxon>
        <taxon>Pucciniomycetes</taxon>
        <taxon>Pucciniales</taxon>
        <taxon>Pucciniaceae</taxon>
        <taxon>Puccinia</taxon>
    </lineage>
</organism>
<dbReference type="AlphaFoldDB" id="A0A2N5ULU3"/>